<organism evidence="1 2">
    <name type="scientific">Raoultella ornithinolytica</name>
    <name type="common">Klebsiella ornithinolytica</name>
    <dbReference type="NCBI Taxonomy" id="54291"/>
    <lineage>
        <taxon>Bacteria</taxon>
        <taxon>Pseudomonadati</taxon>
        <taxon>Pseudomonadota</taxon>
        <taxon>Gammaproteobacteria</taxon>
        <taxon>Enterobacterales</taxon>
        <taxon>Enterobacteriaceae</taxon>
        <taxon>Klebsiella/Raoultella group</taxon>
        <taxon>Raoultella</taxon>
    </lineage>
</organism>
<reference evidence="1 2" key="1">
    <citation type="submission" date="2024-02" db="EMBL/GenBank/DDBJ databases">
        <title>Tn5403 promotes plasmid rearrangements and degradation of the Klebsiella pneumoniae carbapenemase (KPC) transposon Tn4401.</title>
        <authorList>
            <person name="Sheppard A.E."/>
            <person name="Barry K.E."/>
            <person name="Parikh H.I."/>
            <person name="Vegesana K."/>
            <person name="Sebra R."/>
            <person name="George S."/>
            <person name="Sanderson N.D."/>
            <person name="Stoesser N."/>
            <person name="Eyre D.W."/>
            <person name="Crook D.W."/>
            <person name="Walker A.S."/>
            <person name="Mathers A.J."/>
        </authorList>
    </citation>
    <scope>NUCLEOTIDE SEQUENCE [LARGE SCALE GENOMIC DNA]</scope>
    <source>
        <strain evidence="1 2">CAV1921</strain>
    </source>
</reference>
<evidence type="ECO:0008006" key="3">
    <source>
        <dbReference type="Google" id="ProtNLM"/>
    </source>
</evidence>
<dbReference type="InterPro" id="IPR011050">
    <property type="entry name" value="Pectin_lyase_fold/virulence"/>
</dbReference>
<evidence type="ECO:0000313" key="2">
    <source>
        <dbReference type="Proteomes" id="UP001350972"/>
    </source>
</evidence>
<dbReference type="Proteomes" id="UP001350972">
    <property type="component" value="Chromosome"/>
</dbReference>
<dbReference type="InterPro" id="IPR006626">
    <property type="entry name" value="PbH1"/>
</dbReference>
<dbReference type="InterPro" id="IPR012334">
    <property type="entry name" value="Pectin_lyas_fold"/>
</dbReference>
<protein>
    <recommendedName>
        <fullName evidence="3">Right-handed parallel beta-helix repeat-containing protein</fullName>
    </recommendedName>
</protein>
<evidence type="ECO:0000313" key="1">
    <source>
        <dbReference type="EMBL" id="WWC14109.1"/>
    </source>
</evidence>
<dbReference type="EMBL" id="CP145163">
    <property type="protein sequence ID" value="WWC14109.1"/>
    <property type="molecule type" value="Genomic_DNA"/>
</dbReference>
<dbReference type="Gene3D" id="2.160.20.10">
    <property type="entry name" value="Single-stranded right-handed beta-helix, Pectin lyase-like"/>
    <property type="match status" value="1"/>
</dbReference>
<dbReference type="SMART" id="SM00710">
    <property type="entry name" value="PbH1"/>
    <property type="match status" value="5"/>
</dbReference>
<name>A0ABZ2E3D5_RAOOR</name>
<sequence>MLALLPGTNGDRVLLASYHELTAAEMPIGGGEFYYVSSLAGVNNGVTIFNGWCRKIINKTLTTYDAGLKPGDGSNASARLQALADVLRGTSGFTLVGSGTHQVDRPIRFEGASFLKITGDFTVSAAERRDNWQHQGWDNDELPDAVLYFKNCPYLSIPRTVEVVGAKSWYRDYNPAQTYEMGDCGIRLYRCPHSYIEATVHHCFTWGIYSDLGDYVTVNQAHVYDCIRQSGINICSRSSFVSVLYCQIEDIGLYGVEAENFPSMGINTKMVTIKGNTIFRCNRGVSIVGNIERADVDGNTSVNCCNGYFVRTEGYSLAINIRNTYSLDCQRGFEFASCSNVYASFGNIITLKTIPDYVITSQYDAIMEWGADRTQYYVHGWAPLPQAFLQGNVTSFPVWINGVQYTVTGVTRDDNKSLGVNGGIAYSALIQLDRAVPADVELYTLVRYILTTNGFYSISRGVICRQYNSSFQMNENVLIEGFTIDGVNLAMVTSAPYADNSRIRERYLRNAITNCGKWISGGGNGIYIEGNTPANGIPADITQGAPNLISMRRLSVICQEKKNTTDAPTPCYLPVLRNEVCVYFTIKFNTPSNAGPSDIIIRLNGQLWYTVPASRWQSTGLINVSFVASISAADNQYFTIDNAAGNLGYSSYVMTIHVL</sequence>
<gene>
    <name evidence="1" type="ORF">LM286_12735</name>
</gene>
<accession>A0ABZ2E3D5</accession>
<dbReference type="SUPFAM" id="SSF51126">
    <property type="entry name" value="Pectin lyase-like"/>
    <property type="match status" value="1"/>
</dbReference>
<keyword evidence="2" id="KW-1185">Reference proteome</keyword>
<dbReference type="RefSeq" id="WP_240289323.1">
    <property type="nucleotide sequence ID" value="NZ_CP145163.1"/>
</dbReference>
<proteinExistence type="predicted"/>